<sequence length="160" mass="16305">MHVAARAACSVLIARAGHPPGRCVVVGVNGSSASERALDFAFDTAARSGAGLVVVRAGGGGGDDQRRHLADLVGVREDKYRIRARTRVLPHDPAAALVAESAQAGLLIVGARGRQRYGGLLGSVAQTLLHHSSAPLVLVRTLVTAPVDPAEQSPAAASAP</sequence>
<evidence type="ECO:0000313" key="3">
    <source>
        <dbReference type="EMBL" id="GIE54115.1"/>
    </source>
</evidence>
<organism evidence="3 4">
    <name type="scientific">Actinoplanes nipponensis</name>
    <dbReference type="NCBI Taxonomy" id="135950"/>
    <lineage>
        <taxon>Bacteria</taxon>
        <taxon>Bacillati</taxon>
        <taxon>Actinomycetota</taxon>
        <taxon>Actinomycetes</taxon>
        <taxon>Micromonosporales</taxon>
        <taxon>Micromonosporaceae</taxon>
        <taxon>Actinoplanes</taxon>
    </lineage>
</organism>
<dbReference type="PRINTS" id="PR01438">
    <property type="entry name" value="UNVRSLSTRESS"/>
</dbReference>
<dbReference type="Gene3D" id="3.40.50.12370">
    <property type="match status" value="1"/>
</dbReference>
<dbReference type="Pfam" id="PF00582">
    <property type="entry name" value="Usp"/>
    <property type="match status" value="1"/>
</dbReference>
<protein>
    <recommendedName>
        <fullName evidence="2">UspA domain-containing protein</fullName>
    </recommendedName>
</protein>
<dbReference type="Proteomes" id="UP000647172">
    <property type="component" value="Unassembled WGS sequence"/>
</dbReference>
<dbReference type="EMBL" id="BOMQ01000095">
    <property type="protein sequence ID" value="GIE54115.1"/>
    <property type="molecule type" value="Genomic_DNA"/>
</dbReference>
<accession>A0A919JRI0</accession>
<dbReference type="AlphaFoldDB" id="A0A919JRI0"/>
<gene>
    <name evidence="3" type="ORF">Ani05nite_76490</name>
</gene>
<evidence type="ECO:0000313" key="4">
    <source>
        <dbReference type="Proteomes" id="UP000647172"/>
    </source>
</evidence>
<feature type="domain" description="UspA" evidence="2">
    <location>
        <begin position="24"/>
        <end position="140"/>
    </location>
</feature>
<comment type="similarity">
    <text evidence="1">Belongs to the universal stress protein A family.</text>
</comment>
<dbReference type="InterPro" id="IPR006015">
    <property type="entry name" value="Universal_stress_UspA"/>
</dbReference>
<proteinExistence type="inferred from homology"/>
<name>A0A919JRI0_9ACTN</name>
<evidence type="ECO:0000259" key="2">
    <source>
        <dbReference type="Pfam" id="PF00582"/>
    </source>
</evidence>
<reference evidence="3" key="1">
    <citation type="submission" date="2021-01" db="EMBL/GenBank/DDBJ databases">
        <title>Whole genome shotgun sequence of Actinoplanes nipponensis NBRC 14063.</title>
        <authorList>
            <person name="Komaki H."/>
            <person name="Tamura T."/>
        </authorList>
    </citation>
    <scope>NUCLEOTIDE SEQUENCE</scope>
    <source>
        <strain evidence="3">NBRC 14063</strain>
    </source>
</reference>
<evidence type="ECO:0000256" key="1">
    <source>
        <dbReference type="ARBA" id="ARBA00008791"/>
    </source>
</evidence>
<dbReference type="RefSeq" id="WP_203776646.1">
    <property type="nucleotide sequence ID" value="NZ_BAAAYJ010000021.1"/>
</dbReference>
<dbReference type="SUPFAM" id="SSF52402">
    <property type="entry name" value="Adenine nucleotide alpha hydrolases-like"/>
    <property type="match status" value="1"/>
</dbReference>
<dbReference type="InterPro" id="IPR006016">
    <property type="entry name" value="UspA"/>
</dbReference>
<comment type="caution">
    <text evidence="3">The sequence shown here is derived from an EMBL/GenBank/DDBJ whole genome shotgun (WGS) entry which is preliminary data.</text>
</comment>
<keyword evidence="4" id="KW-1185">Reference proteome</keyword>